<evidence type="ECO:0000313" key="9">
    <source>
        <dbReference type="Proteomes" id="UP000318582"/>
    </source>
</evidence>
<dbReference type="SUPFAM" id="SSF50998">
    <property type="entry name" value="Quinoprotein alcohol dehydrogenase-like"/>
    <property type="match status" value="1"/>
</dbReference>
<dbReference type="Gene3D" id="2.130.10.10">
    <property type="entry name" value="YVTN repeat-like/Quinoprotein amine dehydrogenase"/>
    <property type="match status" value="3"/>
</dbReference>
<dbReference type="Gene3D" id="1.10.150.910">
    <property type="match status" value="1"/>
</dbReference>
<dbReference type="InterPro" id="IPR058543">
    <property type="entry name" value="Beta-prop_RSE1/DDB1/CPSF1_2nd"/>
</dbReference>
<dbReference type="InterPro" id="IPR004871">
    <property type="entry name" value="RSE1/DDB1/CPSF1_C"/>
</dbReference>
<dbReference type="SUPFAM" id="SSF50978">
    <property type="entry name" value="WD40 repeat-like"/>
    <property type="match status" value="1"/>
</dbReference>
<evidence type="ECO:0000256" key="3">
    <source>
        <dbReference type="ARBA" id="ARBA00014577"/>
    </source>
</evidence>
<feature type="domain" description="RSE1/DDB1/CPSF1 C-terminal" evidence="5">
    <location>
        <begin position="799"/>
        <end position="1114"/>
    </location>
</feature>
<dbReference type="EMBL" id="QEAQ01000123">
    <property type="protein sequence ID" value="TPX55180.1"/>
    <property type="molecule type" value="Genomic_DNA"/>
</dbReference>
<evidence type="ECO:0000256" key="4">
    <source>
        <dbReference type="ARBA" id="ARBA00023242"/>
    </source>
</evidence>
<dbReference type="PANTHER" id="PTHR10644">
    <property type="entry name" value="DNA REPAIR/RNA PROCESSING CPSF FAMILY"/>
    <property type="match status" value="1"/>
</dbReference>
<accession>A0A507DWD2</accession>
<organism evidence="8 9">
    <name type="scientific">Powellomyces hirtus</name>
    <dbReference type="NCBI Taxonomy" id="109895"/>
    <lineage>
        <taxon>Eukaryota</taxon>
        <taxon>Fungi</taxon>
        <taxon>Fungi incertae sedis</taxon>
        <taxon>Chytridiomycota</taxon>
        <taxon>Chytridiomycota incertae sedis</taxon>
        <taxon>Chytridiomycetes</taxon>
        <taxon>Spizellomycetales</taxon>
        <taxon>Powellomycetaceae</taxon>
        <taxon>Powellomyces</taxon>
    </lineage>
</organism>
<comment type="similarity">
    <text evidence="2">Belongs to the DDB1 family.</text>
</comment>
<sequence length="1162" mass="128590">MSGPNLYVVSARKPDSVSHVLRANFTAPSHINVIVSKTTHLEIYVLESAANGSKEKYLRLVLDAPIYGRIATLGKCRMPNRSQDTLVISTERHRFMVISYNASQLRLETEIVDDISELLASPTDNPHIGLVLPDGEFAAFHNYRGSLKVIEIAKHCTGSKPHKKTSRDLRRPMVPINFRLEEHYVLSLAFMEAPPGVDAKPLLAVLYQDHRSSRHLKIYTANFVSGRLQEFKGLGAQNLDYGANMLIPIPRASGSGVIVISEQNITAVTPKGNKSITIRPTIMKCWDRFDPEGTRYLLGDYEGKLYALILIMANDAVVDVRLEDLGQVTQASAVAYLDAGYVYVGSHFGDSQLVQLSTQPNERYEYVDIKMEFENLAPIIDFCVVDIEKQGQSQVVAACGGNKDGSLRVIRNGIGIEVLGTLNDVPDLNGIWALKPSFDAPLDDTLVLSFISETKLIGKDEDGDLGPIDDADAGDFILDQTTLACANVIGDQTVQVCGFDTHLVPDRRVVNDPSPKVVPTGINLLASLSRSRLSTWTPPRNARIHHASINPQQIVLAMSGGFVVYLEVHQGALQQVSEIELEHEVSCINISPLQSVSPLRSDYCLVGLWTDMTVRLLELPSLKEFDKQITEQDMIPRSVLLVTMGGIDFAMAALGDGHLHTFQLHPTSRRFCERKSLSLGSRSISLSTFASQGSTCVFAASDRPTVMHMSNGKILYSPVNLKEVTHMCPFHYDEDALALVTGGALKIGLVEAIQKLHVKKIPLGETVRRIVHNENAGAFGILTLRTVRDQESEEEEEKGFVRILDDRTYEGLDEHALEPFENPQSIHLVNFGSQQFMCVGTAYVLPQEEDPAKGRILVFAITESRRLRLITETQVHGCVYCLSAVGGRLLAGVNSKVQTFALELKDDGATWSLTWKATHHGNIIVYALAVRGDFVLVGDLMKSVKVLQYNSQDDTLTKLAQDHDSVWITGLEAVDDDLYVAAEHNQNLVAFQKISEAVSESERDRLKQCGWFHVGQGINRIRRGALTTNLVDQEHPIGKPVLIYCTVTGGLGVIASVDDKTYGILSDVQENMRLIVRGVGELRHDQWRATADMRGPERPSTGFLDGDLIEQYLDLTREHKEAVIKGTRSTGDGPQHESKRMKKLDVTVEELVHIVEEMTRLH</sequence>
<dbReference type="Pfam" id="PF03178">
    <property type="entry name" value="CPSF_A"/>
    <property type="match status" value="1"/>
</dbReference>
<evidence type="ECO:0000256" key="2">
    <source>
        <dbReference type="ARBA" id="ARBA00007453"/>
    </source>
</evidence>
<protein>
    <recommendedName>
        <fullName evidence="3">DNA damage-binding protein 1</fullName>
    </recommendedName>
</protein>
<comment type="subcellular location">
    <subcellularLocation>
        <location evidence="1">Nucleus</location>
    </subcellularLocation>
</comment>
<dbReference type="InterPro" id="IPR011047">
    <property type="entry name" value="Quinoprotein_ADH-like_sf"/>
</dbReference>
<dbReference type="AlphaFoldDB" id="A0A507DWD2"/>
<dbReference type="GO" id="GO:0003676">
    <property type="term" value="F:nucleic acid binding"/>
    <property type="evidence" value="ECO:0007669"/>
    <property type="project" value="InterPro"/>
</dbReference>
<evidence type="ECO:0000256" key="1">
    <source>
        <dbReference type="ARBA" id="ARBA00004123"/>
    </source>
</evidence>
<proteinExistence type="inferred from homology"/>
<keyword evidence="4" id="KW-0539">Nucleus</keyword>
<evidence type="ECO:0000259" key="6">
    <source>
        <dbReference type="Pfam" id="PF10433"/>
    </source>
</evidence>
<gene>
    <name evidence="8" type="ORF">PhCBS80983_g05539</name>
</gene>
<evidence type="ECO:0000259" key="5">
    <source>
        <dbReference type="Pfam" id="PF03178"/>
    </source>
</evidence>
<name>A0A507DWD2_9FUNG</name>
<dbReference type="InterPro" id="IPR018846">
    <property type="entry name" value="Beta-prop_RSE1/DDB1/CPSF1_1st"/>
</dbReference>
<dbReference type="InterPro" id="IPR050358">
    <property type="entry name" value="RSE1/DDB1/CFT1"/>
</dbReference>
<dbReference type="Pfam" id="PF10433">
    <property type="entry name" value="Beta-prop_RSE1_1st"/>
    <property type="match status" value="1"/>
</dbReference>
<keyword evidence="9" id="KW-1185">Reference proteome</keyword>
<dbReference type="STRING" id="109895.A0A507DWD2"/>
<reference evidence="8 9" key="1">
    <citation type="journal article" date="2019" name="Sci. Rep.">
        <title>Comparative genomics of chytrid fungi reveal insights into the obligate biotrophic and pathogenic lifestyle of Synchytrium endobioticum.</title>
        <authorList>
            <person name="van de Vossenberg B.T.L.H."/>
            <person name="Warris S."/>
            <person name="Nguyen H.D.T."/>
            <person name="van Gent-Pelzer M.P.E."/>
            <person name="Joly D.L."/>
            <person name="van de Geest H.C."/>
            <person name="Bonants P.J.M."/>
            <person name="Smith D.S."/>
            <person name="Levesque C.A."/>
            <person name="van der Lee T.A.J."/>
        </authorList>
    </citation>
    <scope>NUCLEOTIDE SEQUENCE [LARGE SCALE GENOMIC DNA]</scope>
    <source>
        <strain evidence="8 9">CBS 809.83</strain>
    </source>
</reference>
<comment type="caution">
    <text evidence="8">The sequence shown here is derived from an EMBL/GenBank/DDBJ whole genome shotgun (WGS) entry which is preliminary data.</text>
</comment>
<dbReference type="Pfam" id="PF23726">
    <property type="entry name" value="Beta-prop_RSE1_2nd"/>
    <property type="match status" value="1"/>
</dbReference>
<dbReference type="Proteomes" id="UP000318582">
    <property type="component" value="Unassembled WGS sequence"/>
</dbReference>
<evidence type="ECO:0000313" key="8">
    <source>
        <dbReference type="EMBL" id="TPX55180.1"/>
    </source>
</evidence>
<feature type="domain" description="RSE1/DDB1/CPSF1 first beta-propeller" evidence="6">
    <location>
        <begin position="16"/>
        <end position="367"/>
    </location>
</feature>
<feature type="domain" description="RSE1/DDB1/CPSF1 second beta-propeller" evidence="7">
    <location>
        <begin position="417"/>
        <end position="748"/>
    </location>
</feature>
<dbReference type="GO" id="GO:0005634">
    <property type="term" value="C:nucleus"/>
    <property type="evidence" value="ECO:0007669"/>
    <property type="project" value="UniProtKB-SubCell"/>
</dbReference>
<evidence type="ECO:0000259" key="7">
    <source>
        <dbReference type="Pfam" id="PF23726"/>
    </source>
</evidence>
<dbReference type="InterPro" id="IPR036322">
    <property type="entry name" value="WD40_repeat_dom_sf"/>
</dbReference>
<dbReference type="InterPro" id="IPR015943">
    <property type="entry name" value="WD40/YVTN_repeat-like_dom_sf"/>
</dbReference>